<dbReference type="Proteomes" id="UP000825890">
    <property type="component" value="Unassembled WGS sequence"/>
</dbReference>
<feature type="compositionally biased region" description="Basic and acidic residues" evidence="1">
    <location>
        <begin position="181"/>
        <end position="199"/>
    </location>
</feature>
<feature type="compositionally biased region" description="Basic and acidic residues" evidence="1">
    <location>
        <begin position="362"/>
        <end position="374"/>
    </location>
</feature>
<evidence type="ECO:0000256" key="1">
    <source>
        <dbReference type="SAM" id="MobiDB-lite"/>
    </source>
</evidence>
<sequence length="496" mass="55789">METTDTIGRGWYGVIIVPKKQKDESFHDKAMRKAAKIIVQTRPDLAIGDFGKPVRERDHKVAFVLDSSGNIMVPKKRKNETRGDKAARKAAEMAVSLQMVNTTRIREDSGSNALQNRGVVDLAGDHSGSIVVPKKRKGETSEEKAARKAAKKAYRLPTANAHGLGQGGHKLQRKGPTEGQRTARNEARRGRSLEGRLAGKEREGAWESAAFVSNRYGALPALEFAGDRALRPNKETMVKKCSDCGENNDRHWYWGTTIHGTWVLTCSNCYQTRYNKRWRKSWPESRNYIDTRIGQDPVHEQLRQAITGNDEAAQVNELVLRDGEAEENMSHKRKVETAEQRSSRNAAGQPSRSLVPTSEVDLDAHKQRDRKQEEWYLATKRRRREQREAAAAAAQGGEELQMFGLGRNQHGNKGLPLRPRKSVMVQECVQCGSTESSCFRGALQGGKTWVLVCNQCYKRAYRAEKGDCKRTKKNPQAYHGARSDYIFQGKLDNVPY</sequence>
<feature type="region of interest" description="Disordered" evidence="1">
    <location>
        <begin position="158"/>
        <end position="199"/>
    </location>
</feature>
<evidence type="ECO:0000313" key="3">
    <source>
        <dbReference type="Proteomes" id="UP000825890"/>
    </source>
</evidence>
<gene>
    <name evidence="2" type="ORF">CKM354_001241500</name>
</gene>
<keyword evidence="3" id="KW-1185">Reference proteome</keyword>
<organism evidence="2 3">
    <name type="scientific">Cercospora kikuchii</name>
    <dbReference type="NCBI Taxonomy" id="84275"/>
    <lineage>
        <taxon>Eukaryota</taxon>
        <taxon>Fungi</taxon>
        <taxon>Dikarya</taxon>
        <taxon>Ascomycota</taxon>
        <taxon>Pezizomycotina</taxon>
        <taxon>Dothideomycetes</taxon>
        <taxon>Dothideomycetidae</taxon>
        <taxon>Mycosphaerellales</taxon>
        <taxon>Mycosphaerellaceae</taxon>
        <taxon>Cercospora</taxon>
    </lineage>
</organism>
<dbReference type="GeneID" id="68297990"/>
<protein>
    <submittedName>
        <fullName evidence="2">Uncharacterized protein</fullName>
    </submittedName>
</protein>
<dbReference type="OrthoDB" id="3649578at2759"/>
<dbReference type="EMBL" id="BOLY01000009">
    <property type="protein sequence ID" value="GIZ49385.1"/>
    <property type="molecule type" value="Genomic_DNA"/>
</dbReference>
<name>A0A9P3FLY6_9PEZI</name>
<evidence type="ECO:0000313" key="2">
    <source>
        <dbReference type="EMBL" id="GIZ49385.1"/>
    </source>
</evidence>
<accession>A0A9P3FLY6</accession>
<reference evidence="2 3" key="1">
    <citation type="submission" date="2021-01" db="EMBL/GenBank/DDBJ databases">
        <title>Cercospora kikuchii MAFF 305040 whole genome shotgun sequence.</title>
        <authorList>
            <person name="Kashiwa T."/>
            <person name="Suzuki T."/>
        </authorList>
    </citation>
    <scope>NUCLEOTIDE SEQUENCE [LARGE SCALE GENOMIC DNA]</scope>
    <source>
        <strain evidence="2 3">MAFF 305040</strain>
    </source>
</reference>
<comment type="caution">
    <text evidence="2">The sequence shown here is derived from an EMBL/GenBank/DDBJ whole genome shotgun (WGS) entry which is preliminary data.</text>
</comment>
<dbReference type="RefSeq" id="XP_044663872.1">
    <property type="nucleotide sequence ID" value="XM_044807937.1"/>
</dbReference>
<feature type="region of interest" description="Disordered" evidence="1">
    <location>
        <begin position="322"/>
        <end position="375"/>
    </location>
</feature>
<dbReference type="AlphaFoldDB" id="A0A9P3FLY6"/>
<feature type="compositionally biased region" description="Polar residues" evidence="1">
    <location>
        <begin position="343"/>
        <end position="356"/>
    </location>
</feature>
<proteinExistence type="predicted"/>